<dbReference type="Proteomes" id="UP000177697">
    <property type="component" value="Unassembled WGS sequence"/>
</dbReference>
<sequence length="96" mass="11053">MVTSTTQIEKRREFIKKAKISEKTIVTVSQKEYPTFISESAFNCNDIHEVSMEDLIRKIENNGSMNYPKIPDAILKKLILGVNESPIVREEIKKLI</sequence>
<evidence type="ECO:0000313" key="1">
    <source>
        <dbReference type="EMBL" id="OHB15408.1"/>
    </source>
</evidence>
<dbReference type="EMBL" id="MHWW01000009">
    <property type="protein sequence ID" value="OHB15408.1"/>
    <property type="molecule type" value="Genomic_DNA"/>
</dbReference>
<name>A0A1G2V1B4_9BACT</name>
<dbReference type="AlphaFoldDB" id="A0A1G2V1B4"/>
<proteinExistence type="predicted"/>
<reference evidence="1 2" key="1">
    <citation type="journal article" date="2016" name="Nat. Commun.">
        <title>Thousands of microbial genomes shed light on interconnected biogeochemical processes in an aquifer system.</title>
        <authorList>
            <person name="Anantharaman K."/>
            <person name="Brown C.T."/>
            <person name="Hug L.A."/>
            <person name="Sharon I."/>
            <person name="Castelle C.J."/>
            <person name="Probst A.J."/>
            <person name="Thomas B.C."/>
            <person name="Singh A."/>
            <person name="Wilkins M.J."/>
            <person name="Karaoz U."/>
            <person name="Brodie E.L."/>
            <person name="Williams K.H."/>
            <person name="Hubbard S.S."/>
            <person name="Banfield J.F."/>
        </authorList>
    </citation>
    <scope>NUCLEOTIDE SEQUENCE [LARGE SCALE GENOMIC DNA]</scope>
</reference>
<accession>A0A1G2V1B4</accession>
<protein>
    <submittedName>
        <fullName evidence="1">Uncharacterized protein</fullName>
    </submittedName>
</protein>
<gene>
    <name evidence="1" type="ORF">A2431_03965</name>
</gene>
<organism evidence="1 2">
    <name type="scientific">Candidatus Zambryskibacteria bacterium RIFOXYC1_FULL_39_10</name>
    <dbReference type="NCBI Taxonomy" id="1802779"/>
    <lineage>
        <taxon>Bacteria</taxon>
        <taxon>Candidatus Zambryskiibacteriota</taxon>
    </lineage>
</organism>
<comment type="caution">
    <text evidence="1">The sequence shown here is derived from an EMBL/GenBank/DDBJ whole genome shotgun (WGS) entry which is preliminary data.</text>
</comment>
<evidence type="ECO:0000313" key="2">
    <source>
        <dbReference type="Proteomes" id="UP000177697"/>
    </source>
</evidence>